<keyword evidence="3" id="KW-1185">Reference proteome</keyword>
<dbReference type="AlphaFoldDB" id="A0AA88WWU0"/>
<reference evidence="2" key="1">
    <citation type="submission" date="2022-12" db="EMBL/GenBank/DDBJ databases">
        <title>Draft genome assemblies for two species of Escallonia (Escalloniales).</title>
        <authorList>
            <person name="Chanderbali A."/>
            <person name="Dervinis C."/>
            <person name="Anghel I."/>
            <person name="Soltis D."/>
            <person name="Soltis P."/>
            <person name="Zapata F."/>
        </authorList>
    </citation>
    <scope>NUCLEOTIDE SEQUENCE</scope>
    <source>
        <strain evidence="2">UCBG64.0493</strain>
        <tissue evidence="2">Leaf</tissue>
    </source>
</reference>
<dbReference type="Proteomes" id="UP001188597">
    <property type="component" value="Unassembled WGS sequence"/>
</dbReference>
<proteinExistence type="predicted"/>
<name>A0AA88WWU0_9ASTE</name>
<evidence type="ECO:0000313" key="3">
    <source>
        <dbReference type="Proteomes" id="UP001188597"/>
    </source>
</evidence>
<keyword evidence="1" id="KW-0472">Membrane</keyword>
<feature type="transmembrane region" description="Helical" evidence="1">
    <location>
        <begin position="69"/>
        <end position="91"/>
    </location>
</feature>
<sequence>MRRCICSGVRPGRAEVVAACAWLREGLLFCVAAAEAWSGPDEEPTAFCDMAGDPRPLTRRSNTKAAITFLLNFTVTPMSILITCSSVFTILNIQQRCTEDGVNWIHGDLVLRRIADEPLGVGEGDVRRSRPIALVVGDDLDVVVLPHADARVGRAEIYPDRGSLTFSGHGSRLLLLLDTAGQKRDIEGG</sequence>
<evidence type="ECO:0000256" key="1">
    <source>
        <dbReference type="SAM" id="Phobius"/>
    </source>
</evidence>
<dbReference type="Pfam" id="PF10712">
    <property type="entry name" value="NAD-GH"/>
    <property type="match status" value="1"/>
</dbReference>
<gene>
    <name evidence="2" type="ORF">RJ639_033891</name>
</gene>
<evidence type="ECO:0000313" key="2">
    <source>
        <dbReference type="EMBL" id="KAK3035257.1"/>
    </source>
</evidence>
<keyword evidence="1" id="KW-1133">Transmembrane helix</keyword>
<accession>A0AA88WWU0</accession>
<dbReference type="InterPro" id="IPR019651">
    <property type="entry name" value="Glutamate_DH_NAD-spec"/>
</dbReference>
<dbReference type="EMBL" id="JAVXUP010000180">
    <property type="protein sequence ID" value="KAK3035257.1"/>
    <property type="molecule type" value="Genomic_DNA"/>
</dbReference>
<comment type="caution">
    <text evidence="2">The sequence shown here is derived from an EMBL/GenBank/DDBJ whole genome shotgun (WGS) entry which is preliminary data.</text>
</comment>
<keyword evidence="1" id="KW-0812">Transmembrane</keyword>
<protein>
    <submittedName>
        <fullName evidence="2">Uncharacterized protein</fullName>
    </submittedName>
</protein>
<organism evidence="2 3">
    <name type="scientific">Escallonia herrerae</name>
    <dbReference type="NCBI Taxonomy" id="1293975"/>
    <lineage>
        <taxon>Eukaryota</taxon>
        <taxon>Viridiplantae</taxon>
        <taxon>Streptophyta</taxon>
        <taxon>Embryophyta</taxon>
        <taxon>Tracheophyta</taxon>
        <taxon>Spermatophyta</taxon>
        <taxon>Magnoliopsida</taxon>
        <taxon>eudicotyledons</taxon>
        <taxon>Gunneridae</taxon>
        <taxon>Pentapetalae</taxon>
        <taxon>asterids</taxon>
        <taxon>campanulids</taxon>
        <taxon>Escalloniales</taxon>
        <taxon>Escalloniaceae</taxon>
        <taxon>Escallonia</taxon>
    </lineage>
</organism>